<dbReference type="SFLD" id="SFLDG01140">
    <property type="entry name" value="C2.B:_Phosphomannomutase_and_P"/>
    <property type="match status" value="1"/>
</dbReference>
<dbReference type="InterPro" id="IPR036412">
    <property type="entry name" value="HAD-like_sf"/>
</dbReference>
<dbReference type="NCBIfam" id="TIGR01484">
    <property type="entry name" value="HAD-SF-IIB"/>
    <property type="match status" value="1"/>
</dbReference>
<dbReference type="InterPro" id="IPR023214">
    <property type="entry name" value="HAD_sf"/>
</dbReference>
<protein>
    <submittedName>
        <fullName evidence="1">Cof-type HAD-IIB family hydrolase</fullName>
    </submittedName>
</protein>
<organism evidence="1 2">
    <name type="scientific">Laedolimicola ammoniilytica</name>
    <dbReference type="NCBI Taxonomy" id="2981771"/>
    <lineage>
        <taxon>Bacteria</taxon>
        <taxon>Bacillati</taxon>
        <taxon>Bacillota</taxon>
        <taxon>Clostridia</taxon>
        <taxon>Lachnospirales</taxon>
        <taxon>Lachnospiraceae</taxon>
        <taxon>Laedolimicola</taxon>
    </lineage>
</organism>
<dbReference type="InterPro" id="IPR006379">
    <property type="entry name" value="HAD-SF_hydro_IIB"/>
</dbReference>
<keyword evidence="1" id="KW-0378">Hydrolase</keyword>
<dbReference type="PANTHER" id="PTHR10000:SF8">
    <property type="entry name" value="HAD SUPERFAMILY HYDROLASE-LIKE, TYPE 3"/>
    <property type="match status" value="1"/>
</dbReference>
<dbReference type="Gene3D" id="3.30.1240.10">
    <property type="match status" value="1"/>
</dbReference>
<evidence type="ECO:0000313" key="2">
    <source>
        <dbReference type="Proteomes" id="UP001652461"/>
    </source>
</evidence>
<dbReference type="Proteomes" id="UP001652461">
    <property type="component" value="Unassembled WGS sequence"/>
</dbReference>
<dbReference type="InterPro" id="IPR000150">
    <property type="entry name" value="Cof"/>
</dbReference>
<keyword evidence="2" id="KW-1185">Reference proteome</keyword>
<dbReference type="Pfam" id="PF08282">
    <property type="entry name" value="Hydrolase_3"/>
    <property type="match status" value="1"/>
</dbReference>
<dbReference type="Gene3D" id="3.40.50.1000">
    <property type="entry name" value="HAD superfamily/HAD-like"/>
    <property type="match status" value="1"/>
</dbReference>
<dbReference type="PANTHER" id="PTHR10000">
    <property type="entry name" value="PHOSPHOSERINE PHOSPHATASE"/>
    <property type="match status" value="1"/>
</dbReference>
<name>A0ABT2RXF5_9FIRM</name>
<dbReference type="SUPFAM" id="SSF56784">
    <property type="entry name" value="HAD-like"/>
    <property type="match status" value="1"/>
</dbReference>
<dbReference type="GO" id="GO:0016787">
    <property type="term" value="F:hydrolase activity"/>
    <property type="evidence" value="ECO:0007669"/>
    <property type="project" value="UniProtKB-KW"/>
</dbReference>
<dbReference type="SFLD" id="SFLDS00003">
    <property type="entry name" value="Haloacid_Dehalogenase"/>
    <property type="match status" value="1"/>
</dbReference>
<dbReference type="PROSITE" id="PS01229">
    <property type="entry name" value="COF_2"/>
    <property type="match status" value="1"/>
</dbReference>
<dbReference type="RefSeq" id="WP_262670744.1">
    <property type="nucleotide sequence ID" value="NZ_JAOQKC010000010.1"/>
</dbReference>
<reference evidence="1 2" key="1">
    <citation type="journal article" date="2021" name="ISME Commun">
        <title>Automated analysis of genomic sequences facilitates high-throughput and comprehensive description of bacteria.</title>
        <authorList>
            <person name="Hitch T.C.A."/>
        </authorList>
    </citation>
    <scope>NUCLEOTIDE SEQUENCE [LARGE SCALE GENOMIC DNA]</scope>
    <source>
        <strain evidence="1 2">Sanger_04</strain>
    </source>
</reference>
<accession>A0ABT2RXF5</accession>
<dbReference type="EMBL" id="JAOQKC010000010">
    <property type="protein sequence ID" value="MCU6696988.1"/>
    <property type="molecule type" value="Genomic_DNA"/>
</dbReference>
<evidence type="ECO:0000313" key="1">
    <source>
        <dbReference type="EMBL" id="MCU6696988.1"/>
    </source>
</evidence>
<comment type="caution">
    <text evidence="1">The sequence shown here is derived from an EMBL/GenBank/DDBJ whole genome shotgun (WGS) entry which is preliminary data.</text>
</comment>
<sequence length="266" mass="29804">MKPVFFIDYDNTIFSHQTWSIPESSLEALIRLHEDGYKIALASGRAFRSDSLPEEFHGRFAPDCLVSSNGAIIEIEGKLIHEKFFDPELQTRILDYVVEKNYCLMSGYNGKWVTSNLPRFREMASNKQRRLMPESGEAFRALYHQRVPSMFLSDTPEAIADLQAHFPEIKLLYMGDNLGGADIIPRENGKVKGAQRILDHYHTTFENCAAIGDSMNDVELIEAAGFGVAMGNAMPNVQARADYVTADVDHDGLAQAIEAAKKHFAD</sequence>
<dbReference type="NCBIfam" id="TIGR00099">
    <property type="entry name" value="Cof-subfamily"/>
    <property type="match status" value="1"/>
</dbReference>
<proteinExistence type="predicted"/>
<gene>
    <name evidence="1" type="ORF">OCV63_08775</name>
</gene>